<name>A0A370MX95_9BURK</name>
<dbReference type="EMBL" id="QHKS01000042">
    <property type="protein sequence ID" value="RDJ97964.1"/>
    <property type="molecule type" value="Genomic_DNA"/>
</dbReference>
<gene>
    <name evidence="1" type="ORF">DLM46_35530</name>
</gene>
<evidence type="ECO:0000313" key="1">
    <source>
        <dbReference type="EMBL" id="RDJ97964.1"/>
    </source>
</evidence>
<dbReference type="Proteomes" id="UP000254875">
    <property type="component" value="Unassembled WGS sequence"/>
</dbReference>
<dbReference type="AlphaFoldDB" id="A0A370MX95"/>
<protein>
    <submittedName>
        <fullName evidence="1">Uncharacterized protein</fullName>
    </submittedName>
</protein>
<proteinExistence type="predicted"/>
<comment type="caution">
    <text evidence="1">The sequence shown here is derived from an EMBL/GenBank/DDBJ whole genome shotgun (WGS) entry which is preliminary data.</text>
</comment>
<organism evidence="1 2">
    <name type="scientific">Paraburkholderia lacunae</name>
    <dbReference type="NCBI Taxonomy" id="2211104"/>
    <lineage>
        <taxon>Bacteria</taxon>
        <taxon>Pseudomonadati</taxon>
        <taxon>Pseudomonadota</taxon>
        <taxon>Betaproteobacteria</taxon>
        <taxon>Burkholderiales</taxon>
        <taxon>Burkholderiaceae</taxon>
        <taxon>Paraburkholderia</taxon>
    </lineage>
</organism>
<reference evidence="2" key="1">
    <citation type="submission" date="2018-05" db="EMBL/GenBank/DDBJ databases">
        <authorList>
            <person name="Feng T."/>
        </authorList>
    </citation>
    <scope>NUCLEOTIDE SEQUENCE [LARGE SCALE GENOMIC DNA]</scope>
    <source>
        <strain evidence="2">S27</strain>
    </source>
</reference>
<sequence length="113" mass="11785">MDLSGTMAIEAARTGPDAAPAWLDDRAYACRAIRLLFEAPTPKASAAATRAVQVAIATLQRTMQTTDAARPAVPHLQTVLGSLHFIHSALAARASPLPAPAPNDHASAQSRAH</sequence>
<accession>A0A370MX95</accession>
<evidence type="ECO:0000313" key="2">
    <source>
        <dbReference type="Proteomes" id="UP000254875"/>
    </source>
</evidence>
<keyword evidence="2" id="KW-1185">Reference proteome</keyword>